<dbReference type="InterPro" id="IPR047177">
    <property type="entry name" value="Pept_M20A"/>
</dbReference>
<dbReference type="Pfam" id="PF01546">
    <property type="entry name" value="Peptidase_M20"/>
    <property type="match status" value="1"/>
</dbReference>
<dbReference type="InterPro" id="IPR002933">
    <property type="entry name" value="Peptidase_M20"/>
</dbReference>
<comment type="similarity">
    <text evidence="1">Belongs to the peptidase M20A family.</text>
</comment>
<dbReference type="SUPFAM" id="SSF53187">
    <property type="entry name" value="Zn-dependent exopeptidases"/>
    <property type="match status" value="1"/>
</dbReference>
<evidence type="ECO:0000256" key="1">
    <source>
        <dbReference type="ARBA" id="ARBA00006247"/>
    </source>
</evidence>
<reference evidence="8" key="1">
    <citation type="submission" date="2022-08" db="EMBL/GenBank/DDBJ databases">
        <title>Draft genome sequencing of Roseisolibacter agri AW1220.</title>
        <authorList>
            <person name="Tobiishi Y."/>
            <person name="Tonouchi A."/>
        </authorList>
    </citation>
    <scope>NUCLEOTIDE SEQUENCE</scope>
    <source>
        <strain evidence="8">AW1220</strain>
    </source>
</reference>
<keyword evidence="5" id="KW-0862">Zinc</keyword>
<dbReference type="InterPro" id="IPR001261">
    <property type="entry name" value="ArgE/DapE_CS"/>
</dbReference>
<dbReference type="GO" id="GO:0046872">
    <property type="term" value="F:metal ion binding"/>
    <property type="evidence" value="ECO:0007669"/>
    <property type="project" value="UniProtKB-KW"/>
</dbReference>
<keyword evidence="2" id="KW-0645">Protease</keyword>
<dbReference type="Proteomes" id="UP001161325">
    <property type="component" value="Unassembled WGS sequence"/>
</dbReference>
<dbReference type="Gene3D" id="3.40.630.10">
    <property type="entry name" value="Zn peptidases"/>
    <property type="match status" value="1"/>
</dbReference>
<feature type="signal peptide" evidence="6">
    <location>
        <begin position="1"/>
        <end position="21"/>
    </location>
</feature>
<dbReference type="InterPro" id="IPR011650">
    <property type="entry name" value="Peptidase_M20_dimer"/>
</dbReference>
<keyword evidence="4" id="KW-0378">Hydrolase</keyword>
<keyword evidence="9" id="KW-1185">Reference proteome</keyword>
<dbReference type="InterPro" id="IPR036264">
    <property type="entry name" value="Bact_exopeptidase_dim_dom"/>
</dbReference>
<gene>
    <name evidence="8" type="ORF">rosag_17070</name>
</gene>
<dbReference type="Pfam" id="PF07687">
    <property type="entry name" value="M20_dimer"/>
    <property type="match status" value="1"/>
</dbReference>
<feature type="chain" id="PRO_5041224538" evidence="6">
    <location>
        <begin position="22"/>
        <end position="474"/>
    </location>
</feature>
<evidence type="ECO:0000259" key="7">
    <source>
        <dbReference type="Pfam" id="PF07687"/>
    </source>
</evidence>
<dbReference type="SUPFAM" id="SSF55031">
    <property type="entry name" value="Bacterial exopeptidase dimerisation domain"/>
    <property type="match status" value="1"/>
</dbReference>
<evidence type="ECO:0000256" key="2">
    <source>
        <dbReference type="ARBA" id="ARBA00022670"/>
    </source>
</evidence>
<keyword evidence="3" id="KW-0479">Metal-binding</keyword>
<dbReference type="PANTHER" id="PTHR45962">
    <property type="entry name" value="N-FATTY-ACYL-AMINO ACID SYNTHASE/HYDROLASE PM20D1"/>
    <property type="match status" value="1"/>
</dbReference>
<dbReference type="PANTHER" id="PTHR45962:SF1">
    <property type="entry name" value="N-FATTY-ACYL-AMINO ACID SYNTHASE_HYDROLASE PM20D1"/>
    <property type="match status" value="1"/>
</dbReference>
<evidence type="ECO:0000313" key="9">
    <source>
        <dbReference type="Proteomes" id="UP001161325"/>
    </source>
</evidence>
<dbReference type="EMBL" id="BRXS01000002">
    <property type="protein sequence ID" value="GLC25194.1"/>
    <property type="molecule type" value="Genomic_DNA"/>
</dbReference>
<proteinExistence type="inferred from homology"/>
<accession>A0AA37Q2I4</accession>
<name>A0AA37Q2I4_9BACT</name>
<comment type="caution">
    <text evidence="8">The sequence shown here is derived from an EMBL/GenBank/DDBJ whole genome shotgun (WGS) entry which is preliminary data.</text>
</comment>
<dbReference type="PROSITE" id="PS00759">
    <property type="entry name" value="ARGE_DAPE_CPG2_2"/>
    <property type="match status" value="1"/>
</dbReference>
<dbReference type="GO" id="GO:0004180">
    <property type="term" value="F:carboxypeptidase activity"/>
    <property type="evidence" value="ECO:0007669"/>
    <property type="project" value="TreeGrafter"/>
</dbReference>
<organism evidence="8 9">
    <name type="scientific">Roseisolibacter agri</name>
    <dbReference type="NCBI Taxonomy" id="2014610"/>
    <lineage>
        <taxon>Bacteria</taxon>
        <taxon>Pseudomonadati</taxon>
        <taxon>Gemmatimonadota</taxon>
        <taxon>Gemmatimonadia</taxon>
        <taxon>Gemmatimonadales</taxon>
        <taxon>Gemmatimonadaceae</taxon>
        <taxon>Roseisolibacter</taxon>
    </lineage>
</organism>
<dbReference type="AlphaFoldDB" id="A0AA37Q2I4"/>
<evidence type="ECO:0000256" key="3">
    <source>
        <dbReference type="ARBA" id="ARBA00022723"/>
    </source>
</evidence>
<dbReference type="GO" id="GO:0051603">
    <property type="term" value="P:proteolysis involved in protein catabolic process"/>
    <property type="evidence" value="ECO:0007669"/>
    <property type="project" value="TreeGrafter"/>
</dbReference>
<evidence type="ECO:0000256" key="5">
    <source>
        <dbReference type="ARBA" id="ARBA00022833"/>
    </source>
</evidence>
<dbReference type="Gene3D" id="3.30.70.360">
    <property type="match status" value="1"/>
</dbReference>
<sequence>MRRVLPLLFALAAPLATPLAAQSTLTAHQQLARAVYKELVEINTVDSVGSTTRAAQAMAARFRAAGFPAADVRVLVPQGKPSKGNLVVRYRGRGQGKPILLLAHLDVVAANRSDWPRDPFVLHEENGYFLGRGTADDKAMAAMFVANLLKWKREGWTPDRDLVLALTADEEGGDANGVSWLLANHRPLIEAAYAINEGGGGTLDGPGPDARPLFHSIQAAEKVYTDYALSVANTGGHSSVPRADNAIYRLAEALGRLSRFRFPVALNPVTRGFFEETAKVEPRAEMAAAMRALVANPGDSAAAATLSRDDRYASMLRTTCVATRLGGGHANNALPQMATANVNCRIAPTSGSEETMRVLTGVFADTAVHVRMLEAPRVGVAPSAIEPAVLSEARALTKQMFGDIPVIPTMSTGATDGRQLREAGIPTFGVSGIFSSPGETNSHGRDEKLRVRSFYQGLDFLDQLVRRLAGAPRT</sequence>
<evidence type="ECO:0000313" key="8">
    <source>
        <dbReference type="EMBL" id="GLC25194.1"/>
    </source>
</evidence>
<dbReference type="PROSITE" id="PS00758">
    <property type="entry name" value="ARGE_DAPE_CPG2_1"/>
    <property type="match status" value="1"/>
</dbReference>
<dbReference type="RefSeq" id="WP_284349638.1">
    <property type="nucleotide sequence ID" value="NZ_BRXS01000002.1"/>
</dbReference>
<dbReference type="Gene3D" id="1.10.150.900">
    <property type="match status" value="1"/>
</dbReference>
<evidence type="ECO:0000256" key="4">
    <source>
        <dbReference type="ARBA" id="ARBA00022801"/>
    </source>
</evidence>
<feature type="domain" description="Peptidase M20 dimerisation" evidence="7">
    <location>
        <begin position="222"/>
        <end position="367"/>
    </location>
</feature>
<keyword evidence="6" id="KW-0732">Signal</keyword>
<dbReference type="NCBIfam" id="NF006596">
    <property type="entry name" value="PRK09133.1"/>
    <property type="match status" value="1"/>
</dbReference>
<protein>
    <submittedName>
        <fullName evidence="8">Peptidase M20</fullName>
    </submittedName>
</protein>
<evidence type="ECO:0000256" key="6">
    <source>
        <dbReference type="SAM" id="SignalP"/>
    </source>
</evidence>